<dbReference type="EC" id="2.8.1.12" evidence="3"/>
<evidence type="ECO:0000256" key="1">
    <source>
        <dbReference type="ARBA" id="ARBA00005046"/>
    </source>
</evidence>
<evidence type="ECO:0000256" key="4">
    <source>
        <dbReference type="ARBA" id="ARBA00013858"/>
    </source>
</evidence>
<protein>
    <recommendedName>
        <fullName evidence="4">Molybdopterin synthase catalytic subunit</fullName>
        <ecNumber evidence="3">2.8.1.12</ecNumber>
    </recommendedName>
    <alternativeName>
        <fullName evidence="8">MPT synthase subunit 2</fullName>
    </alternativeName>
    <alternativeName>
        <fullName evidence="6">Molybdenum cofactor biosynthesis protein E</fullName>
    </alternativeName>
    <alternativeName>
        <fullName evidence="7">Molybdopterin-converting factor large subunit</fullName>
    </alternativeName>
    <alternativeName>
        <fullName evidence="9">Molybdopterin-converting factor subunit 2</fullName>
    </alternativeName>
</protein>
<evidence type="ECO:0000256" key="7">
    <source>
        <dbReference type="ARBA" id="ARBA00030407"/>
    </source>
</evidence>
<dbReference type="SUPFAM" id="SSF54690">
    <property type="entry name" value="Molybdopterin synthase subunit MoaE"/>
    <property type="match status" value="1"/>
</dbReference>
<evidence type="ECO:0000256" key="5">
    <source>
        <dbReference type="ARBA" id="ARBA00026066"/>
    </source>
</evidence>
<comment type="subunit">
    <text evidence="5">Heterotetramer of 2 MoaD subunits and 2 MoaE subunits. Also stable as homodimer. The enzyme changes between these two forms during catalysis.</text>
</comment>
<dbReference type="Pfam" id="PF02391">
    <property type="entry name" value="MoaE"/>
    <property type="match status" value="1"/>
</dbReference>
<proteinExistence type="inferred from homology"/>
<sequence>MFKVITDKEKMPSLDTIIQEIIKKSEGKIGMILTHTGVVRSFTRTGEKVKGVKVKVDREKLSEIIDTAQTLPGIFEVRVYIREGELEVGDILMLLVVAGDFRDNVVNALTHVLNLIKASVTSKEEMPINA</sequence>
<comment type="caution">
    <text evidence="11">The sequence shown here is derived from an EMBL/GenBank/DDBJ whole genome shotgun (WGS) entry which is preliminary data.</text>
</comment>
<dbReference type="InterPro" id="IPR003448">
    <property type="entry name" value="Mopterin_biosynth_MoaE"/>
</dbReference>
<name>A0A177E763_9BACT</name>
<evidence type="ECO:0000313" key="11">
    <source>
        <dbReference type="EMBL" id="OAG27787.1"/>
    </source>
</evidence>
<dbReference type="OrthoDB" id="9786032at2"/>
<dbReference type="InterPro" id="IPR036563">
    <property type="entry name" value="MoaE_sf"/>
</dbReference>
<dbReference type="GO" id="GO:0030366">
    <property type="term" value="F:molybdopterin synthase activity"/>
    <property type="evidence" value="ECO:0007669"/>
    <property type="project" value="UniProtKB-EC"/>
</dbReference>
<comment type="similarity">
    <text evidence="2">Belongs to the MoaE family.</text>
</comment>
<comment type="catalytic activity">
    <reaction evidence="10">
        <text>2 [molybdopterin-synthase sulfur-carrier protein]-C-terminal-Gly-aminoethanethioate + cyclic pyranopterin phosphate + H2O = molybdopterin + 2 [molybdopterin-synthase sulfur-carrier protein]-C-terminal Gly-Gly + 2 H(+)</text>
        <dbReference type="Rhea" id="RHEA:26333"/>
        <dbReference type="Rhea" id="RHEA-COMP:12202"/>
        <dbReference type="Rhea" id="RHEA-COMP:19907"/>
        <dbReference type="ChEBI" id="CHEBI:15377"/>
        <dbReference type="ChEBI" id="CHEBI:15378"/>
        <dbReference type="ChEBI" id="CHEBI:58698"/>
        <dbReference type="ChEBI" id="CHEBI:59648"/>
        <dbReference type="ChEBI" id="CHEBI:90778"/>
        <dbReference type="ChEBI" id="CHEBI:232372"/>
        <dbReference type="EC" id="2.8.1.12"/>
    </reaction>
</comment>
<organism evidence="11 12">
    <name type="scientific">Thermodesulfatator autotrophicus</name>
    <dbReference type="NCBI Taxonomy" id="1795632"/>
    <lineage>
        <taxon>Bacteria</taxon>
        <taxon>Pseudomonadati</taxon>
        <taxon>Thermodesulfobacteriota</taxon>
        <taxon>Thermodesulfobacteria</taxon>
        <taxon>Thermodesulfobacteriales</taxon>
        <taxon>Thermodesulfatatoraceae</taxon>
        <taxon>Thermodesulfatator</taxon>
    </lineage>
</organism>
<comment type="pathway">
    <text evidence="1">Cofactor biosynthesis; molybdopterin biosynthesis.</text>
</comment>
<dbReference type="Gene3D" id="3.90.1170.40">
    <property type="entry name" value="Molybdopterin biosynthesis MoaE subunit"/>
    <property type="match status" value="1"/>
</dbReference>
<evidence type="ECO:0000256" key="6">
    <source>
        <dbReference type="ARBA" id="ARBA00029745"/>
    </source>
</evidence>
<keyword evidence="12" id="KW-1185">Reference proteome</keyword>
<dbReference type="EMBL" id="LSFI01000019">
    <property type="protein sequence ID" value="OAG27787.1"/>
    <property type="molecule type" value="Genomic_DNA"/>
</dbReference>
<evidence type="ECO:0000256" key="9">
    <source>
        <dbReference type="ARBA" id="ARBA00032474"/>
    </source>
</evidence>
<evidence type="ECO:0000256" key="10">
    <source>
        <dbReference type="ARBA" id="ARBA00049878"/>
    </source>
</evidence>
<evidence type="ECO:0000256" key="8">
    <source>
        <dbReference type="ARBA" id="ARBA00030781"/>
    </source>
</evidence>
<accession>A0A177E763</accession>
<reference evidence="11 12" key="1">
    <citation type="submission" date="2016-02" db="EMBL/GenBank/DDBJ databases">
        <title>Draft genome sequence of Thermodesulfatator sp. S606.</title>
        <authorList>
            <person name="Lai Q."/>
            <person name="Cao J."/>
            <person name="Dupont S."/>
            <person name="Shao Z."/>
            <person name="Jebbar M."/>
            <person name="Alain K."/>
        </authorList>
    </citation>
    <scope>NUCLEOTIDE SEQUENCE [LARGE SCALE GENOMIC DNA]</scope>
    <source>
        <strain evidence="11 12">S606</strain>
    </source>
</reference>
<evidence type="ECO:0000256" key="3">
    <source>
        <dbReference type="ARBA" id="ARBA00011950"/>
    </source>
</evidence>
<dbReference type="AlphaFoldDB" id="A0A177E763"/>
<dbReference type="GO" id="GO:0006777">
    <property type="term" value="P:Mo-molybdopterin cofactor biosynthetic process"/>
    <property type="evidence" value="ECO:0007669"/>
    <property type="project" value="InterPro"/>
</dbReference>
<dbReference type="Proteomes" id="UP000076964">
    <property type="component" value="Unassembled WGS sequence"/>
</dbReference>
<dbReference type="STRING" id="1795632.TH606_04925"/>
<evidence type="ECO:0000313" key="12">
    <source>
        <dbReference type="Proteomes" id="UP000076964"/>
    </source>
</evidence>
<gene>
    <name evidence="11" type="ORF">TH606_04925</name>
</gene>
<evidence type="ECO:0000256" key="2">
    <source>
        <dbReference type="ARBA" id="ARBA00005426"/>
    </source>
</evidence>
<dbReference type="RefSeq" id="WP_082863523.1">
    <property type="nucleotide sequence ID" value="NZ_LSFI01000019.1"/>
</dbReference>